<dbReference type="InterPro" id="IPR006594">
    <property type="entry name" value="LisH"/>
</dbReference>
<comment type="subcellular location">
    <subcellularLocation>
        <location evidence="1">Nucleus</location>
    </subcellularLocation>
</comment>
<feature type="domain" description="TFIID subunit TAF5 NTD2" evidence="11">
    <location>
        <begin position="209"/>
        <end position="268"/>
    </location>
</feature>
<proteinExistence type="inferred from homology"/>
<feature type="repeat" description="WD" evidence="9">
    <location>
        <begin position="601"/>
        <end position="642"/>
    </location>
</feature>
<dbReference type="Gene3D" id="2.130.10.10">
    <property type="entry name" value="YVTN repeat-like/Quinoprotein amine dehydrogenase"/>
    <property type="match status" value="3"/>
</dbReference>
<keyword evidence="7" id="KW-0539">Nucleus</keyword>
<dbReference type="Gene3D" id="1.25.40.500">
    <property type="entry name" value="TFIID subunit TAF5, NTD2 domain"/>
    <property type="match status" value="1"/>
</dbReference>
<dbReference type="Pfam" id="PF00400">
    <property type="entry name" value="WD40"/>
    <property type="match status" value="5"/>
</dbReference>
<keyword evidence="4" id="KW-0677">Repeat</keyword>
<dbReference type="InterPro" id="IPR007582">
    <property type="entry name" value="TFIID_NTD2"/>
</dbReference>
<feature type="region of interest" description="Disordered" evidence="10">
    <location>
        <begin position="1"/>
        <end position="69"/>
    </location>
</feature>
<dbReference type="PANTHER" id="PTHR19879:SF4">
    <property type="entry name" value="TRANSCRIPTION INITIATION FACTOR TFIID SUBUNIT 5"/>
    <property type="match status" value="1"/>
</dbReference>
<dbReference type="GO" id="GO:0015629">
    <property type="term" value="C:actin cytoskeleton"/>
    <property type="evidence" value="ECO:0007669"/>
    <property type="project" value="Ensembl"/>
</dbReference>
<feature type="compositionally biased region" description="Gly residues" evidence="10">
    <location>
        <begin position="30"/>
        <end position="50"/>
    </location>
</feature>
<dbReference type="PROSITE" id="PS50294">
    <property type="entry name" value="WD_REPEATS_REGION"/>
    <property type="match status" value="4"/>
</dbReference>
<evidence type="ECO:0000256" key="10">
    <source>
        <dbReference type="SAM" id="MobiDB-lite"/>
    </source>
</evidence>
<dbReference type="GeneTree" id="ENSGT00940000153342"/>
<feature type="repeat" description="WD" evidence="9">
    <location>
        <begin position="456"/>
        <end position="497"/>
    </location>
</feature>
<dbReference type="CDD" id="cd00200">
    <property type="entry name" value="WD40"/>
    <property type="match status" value="1"/>
</dbReference>
<dbReference type="PANTHER" id="PTHR19879">
    <property type="entry name" value="TRANSCRIPTION INITIATION FACTOR TFIID"/>
    <property type="match status" value="1"/>
</dbReference>
<feature type="compositionally biased region" description="Acidic residues" evidence="10">
    <location>
        <begin position="374"/>
        <end position="385"/>
    </location>
</feature>
<dbReference type="GO" id="GO:0005669">
    <property type="term" value="C:transcription factor TFIID complex"/>
    <property type="evidence" value="ECO:0007669"/>
    <property type="project" value="Ensembl"/>
</dbReference>
<feature type="repeat" description="WD" evidence="9">
    <location>
        <begin position="686"/>
        <end position="718"/>
    </location>
</feature>
<name>A0A2K6CKB1_MACNE</name>
<keyword evidence="5" id="KW-0805">Transcription regulation</keyword>
<dbReference type="Pfam" id="PF04494">
    <property type="entry name" value="TFIID_NTD2"/>
    <property type="match status" value="1"/>
</dbReference>
<dbReference type="PROSITE" id="PS00678">
    <property type="entry name" value="WD_REPEATS_1"/>
    <property type="match status" value="1"/>
</dbReference>
<reference evidence="12" key="1">
    <citation type="submission" date="2025-08" db="UniProtKB">
        <authorList>
            <consortium name="Ensembl"/>
        </authorList>
    </citation>
    <scope>IDENTIFICATION</scope>
</reference>
<dbReference type="FunFam" id="2.130.10.10:FF:000243">
    <property type="entry name" value="Transcription initiation factor TFIID subunit 5"/>
    <property type="match status" value="1"/>
</dbReference>
<dbReference type="PROSITE" id="PS50896">
    <property type="entry name" value="LISH"/>
    <property type="match status" value="1"/>
</dbReference>
<dbReference type="Proteomes" id="UP000233120">
    <property type="component" value="Unassembled WGS sequence"/>
</dbReference>
<protein>
    <recommendedName>
        <fullName evidence="8">Transcription initiation factor TFIID subunit 5</fullName>
    </recommendedName>
</protein>
<dbReference type="GO" id="GO:0033276">
    <property type="term" value="C:transcription factor TFTC complex"/>
    <property type="evidence" value="ECO:0007669"/>
    <property type="project" value="Ensembl"/>
</dbReference>
<dbReference type="InterPro" id="IPR037264">
    <property type="entry name" value="TFIID_NTD2_sf"/>
</dbReference>
<evidence type="ECO:0000256" key="4">
    <source>
        <dbReference type="ARBA" id="ARBA00022737"/>
    </source>
</evidence>
<dbReference type="PRINTS" id="PR00320">
    <property type="entry name" value="GPROTEINBRPT"/>
</dbReference>
<dbReference type="FunFam" id="2.130.10.10:FF:000277">
    <property type="entry name" value="transcription initiation factor TFIID subunit 5"/>
    <property type="match status" value="1"/>
</dbReference>
<keyword evidence="13" id="KW-1185">Reference proteome</keyword>
<dbReference type="GO" id="GO:0051123">
    <property type="term" value="P:RNA polymerase II preinitiation complex assembly"/>
    <property type="evidence" value="ECO:0007669"/>
    <property type="project" value="Ensembl"/>
</dbReference>
<evidence type="ECO:0000313" key="12">
    <source>
        <dbReference type="Ensembl" id="ENSMNEP00000024084.1"/>
    </source>
</evidence>
<evidence type="ECO:0000256" key="5">
    <source>
        <dbReference type="ARBA" id="ARBA00023015"/>
    </source>
</evidence>
<sequence>MAALAEEQTEVAVKLEPEGPPTLLPPQAGDGAGEGSGGTTNNGPNGGGGNVAASSSTGGDGGTPKLTVAVSTAAPAGAAPVPAAAPEAGAPHDRQTLLAVLQFLRQSNLREAEEALRREARLLEEAVAGSGAPGEVDSVGAEVASALLSRVTASAPGPAAPDPPGTGASGVTAVSGSASGPAAPGKVGSVAVEDQPDVSAVLSAYSQQGDPTMYEEYYSGLKHFIECSLDCHRAELSQLFYPLFVHMYLELVYNQHENEAKSFFEKFLMEDLVKCYLTQDCTPIVVLTSIGMRTMLEIFSNSKLFCDFRVNSRHLPGEQQNNQNVNIVQSSTSSIDMYTQQIGLRMVGEFGRRAKKIKGMSVFFGLLKEPEIEVPLDDEDEEGENEEGKPKKKKPKKDSIGSKSKKQDPNAPPQNRIPLPELKDSDKLDKIMNMKETTKRVRLGPDCLPSICFYTFLNAYQGLTAVDVTDDSSLIAGGFADSTVRVWSVTPKKLRSVKQASAWPTWEIPSPLKVQKLAGHDGALKYITFSSLRNYLLSSSEDGTVRLWSLQTFTCLVGYKGHNYPVWDTQFSPYGYYFVSGGHDRVARLWATDHYQPLRIFAGHLADVNCTRFHPNSNYVATGSADRTVRLWDVLNGNCVRIFTGHKVFLTHKFCRHHSYYKTLKFSTDGRVLLWDIGHGLMVGELKGHTDTVCSLRFSRDGEILASGSMDNTVRLWDAIKAFEDLETDDFTTATGHINLPENSQELLLGTYMTKSTPVVHLHFTRRNLVLAAGAYSPQ</sequence>
<feature type="repeat" description="WD" evidence="9">
    <location>
        <begin position="517"/>
        <end position="552"/>
    </location>
</feature>
<feature type="region of interest" description="Disordered" evidence="10">
    <location>
        <begin position="154"/>
        <end position="178"/>
    </location>
</feature>
<evidence type="ECO:0000313" key="13">
    <source>
        <dbReference type="Proteomes" id="UP000233120"/>
    </source>
</evidence>
<organism evidence="12 13">
    <name type="scientific">Macaca nemestrina</name>
    <name type="common">Pig-tailed macaque</name>
    <dbReference type="NCBI Taxonomy" id="9545"/>
    <lineage>
        <taxon>Eukaryota</taxon>
        <taxon>Metazoa</taxon>
        <taxon>Chordata</taxon>
        <taxon>Craniata</taxon>
        <taxon>Vertebrata</taxon>
        <taxon>Euteleostomi</taxon>
        <taxon>Mammalia</taxon>
        <taxon>Eutheria</taxon>
        <taxon>Euarchontoglires</taxon>
        <taxon>Primates</taxon>
        <taxon>Haplorrhini</taxon>
        <taxon>Catarrhini</taxon>
        <taxon>Cercopithecidae</taxon>
        <taxon>Cercopithecinae</taxon>
        <taxon>Macaca</taxon>
    </lineage>
</organism>
<dbReference type="SMART" id="SM00320">
    <property type="entry name" value="WD40"/>
    <property type="match status" value="5"/>
</dbReference>
<dbReference type="CDD" id="cd08044">
    <property type="entry name" value="TAF5_NTD2"/>
    <property type="match status" value="1"/>
</dbReference>
<dbReference type="OMA" id="HNHPVWD"/>
<dbReference type="PROSITE" id="PS50082">
    <property type="entry name" value="WD_REPEATS_2"/>
    <property type="match status" value="5"/>
</dbReference>
<dbReference type="GO" id="GO:0042789">
    <property type="term" value="P:mRNA transcription by RNA polymerase II"/>
    <property type="evidence" value="ECO:0007669"/>
    <property type="project" value="Ensembl"/>
</dbReference>
<dbReference type="Bgee" id="ENSMNEG00000035603">
    <property type="expression patterns" value="Expressed in thymus and 12 other cell types or tissues"/>
</dbReference>
<dbReference type="InterPro" id="IPR020472">
    <property type="entry name" value="WD40_PAC1"/>
</dbReference>
<keyword evidence="6" id="KW-0804">Transcription</keyword>
<keyword evidence="3 9" id="KW-0853">WD repeat</keyword>
<dbReference type="GO" id="GO:0016251">
    <property type="term" value="F:RNA polymerase II general transcription initiation factor activity"/>
    <property type="evidence" value="ECO:0007669"/>
    <property type="project" value="Ensembl"/>
</dbReference>
<dbReference type="AlphaFoldDB" id="A0A2K6CKB1"/>
<gene>
    <name evidence="12" type="primary">TAF5</name>
</gene>
<reference evidence="12" key="2">
    <citation type="submission" date="2025-09" db="UniProtKB">
        <authorList>
            <consortium name="Ensembl"/>
        </authorList>
    </citation>
    <scope>IDENTIFICATION</scope>
</reference>
<dbReference type="InterPro" id="IPR015943">
    <property type="entry name" value="WD40/YVTN_repeat-like_dom_sf"/>
</dbReference>
<evidence type="ECO:0000256" key="9">
    <source>
        <dbReference type="PROSITE-ProRule" id="PRU00221"/>
    </source>
</evidence>
<dbReference type="InterPro" id="IPR001680">
    <property type="entry name" value="WD40_rpt"/>
</dbReference>
<comment type="similarity">
    <text evidence="2">Belongs to the WD repeat TAF5 family.</text>
</comment>
<dbReference type="SUPFAM" id="SSF50978">
    <property type="entry name" value="WD40 repeat-like"/>
    <property type="match status" value="1"/>
</dbReference>
<accession>A0A2K6CKB1</accession>
<dbReference type="GO" id="GO:0060261">
    <property type="term" value="P:positive regulation of transcription initiation by RNA polymerase II"/>
    <property type="evidence" value="ECO:0007669"/>
    <property type="project" value="Ensembl"/>
</dbReference>
<dbReference type="InterPro" id="IPR036322">
    <property type="entry name" value="WD40_repeat_dom_sf"/>
</dbReference>
<dbReference type="GO" id="GO:0042802">
    <property type="term" value="F:identical protein binding"/>
    <property type="evidence" value="ECO:0007669"/>
    <property type="project" value="Ensembl"/>
</dbReference>
<feature type="compositionally biased region" description="Low complexity" evidence="10">
    <location>
        <begin position="165"/>
        <end position="178"/>
    </location>
</feature>
<evidence type="ECO:0000256" key="1">
    <source>
        <dbReference type="ARBA" id="ARBA00004123"/>
    </source>
</evidence>
<evidence type="ECO:0000256" key="7">
    <source>
        <dbReference type="ARBA" id="ARBA00023242"/>
    </source>
</evidence>
<evidence type="ECO:0000256" key="6">
    <source>
        <dbReference type="ARBA" id="ARBA00023163"/>
    </source>
</evidence>
<evidence type="ECO:0000256" key="3">
    <source>
        <dbReference type="ARBA" id="ARBA00022574"/>
    </source>
</evidence>
<feature type="repeat" description="WD" evidence="9">
    <location>
        <begin position="559"/>
        <end position="590"/>
    </location>
</feature>
<dbReference type="SUPFAM" id="SSF160897">
    <property type="entry name" value="Taf5 N-terminal domain-like"/>
    <property type="match status" value="1"/>
</dbReference>
<evidence type="ECO:0000256" key="8">
    <source>
        <dbReference type="ARBA" id="ARBA00044130"/>
    </source>
</evidence>
<feature type="compositionally biased region" description="Basic and acidic residues" evidence="10">
    <location>
        <begin position="397"/>
        <end position="408"/>
    </location>
</feature>
<feature type="region of interest" description="Disordered" evidence="10">
    <location>
        <begin position="374"/>
        <end position="428"/>
    </location>
</feature>
<evidence type="ECO:0000256" key="2">
    <source>
        <dbReference type="ARBA" id="ARBA00009435"/>
    </source>
</evidence>
<dbReference type="STRING" id="9545.ENSMNEP00000024084"/>
<evidence type="ECO:0000259" key="11">
    <source>
        <dbReference type="Pfam" id="PF04494"/>
    </source>
</evidence>
<dbReference type="Ensembl" id="ENSMNET00000048351.1">
    <property type="protein sequence ID" value="ENSMNEP00000024084.1"/>
    <property type="gene ID" value="ENSMNEG00000035603.1"/>
</dbReference>
<dbReference type="InterPro" id="IPR019775">
    <property type="entry name" value="WD40_repeat_CS"/>
</dbReference>